<organism evidence="2 4">
    <name type="scientific">Oenococcus oeni</name>
    <name type="common">Leuconostoc oenos</name>
    <dbReference type="NCBI Taxonomy" id="1247"/>
    <lineage>
        <taxon>Bacteria</taxon>
        <taxon>Bacillati</taxon>
        <taxon>Bacillota</taxon>
        <taxon>Bacilli</taxon>
        <taxon>Lactobacillales</taxon>
        <taxon>Lactobacillaceae</taxon>
        <taxon>Oenococcus</taxon>
    </lineage>
</organism>
<dbReference type="RefSeq" id="WP_002816953.1">
    <property type="nucleotide sequence ID" value="NZ_CP038451.1"/>
</dbReference>
<name>A0A483B7H1_OENOE</name>
<dbReference type="EMBL" id="MLOK01000046">
    <property type="protein sequence ID" value="OIM20907.1"/>
    <property type="molecule type" value="Genomic_DNA"/>
</dbReference>
<sequence length="92" mass="11058">MAEFKKNDNFFQKETEKIFNYLKNELNILRKTFFAIKKLIGSKPTQEKNLSELSDHFQRSKEEIDKSKTKLNEDIRSLENELSTVKYPFHKK</sequence>
<reference evidence="3 5" key="2">
    <citation type="submission" date="2018-08" db="EMBL/GenBank/DDBJ databases">
        <authorList>
            <person name="Lorentzen P. G. S. M."/>
        </authorList>
    </citation>
    <scope>NUCLEOTIDE SEQUENCE [LARGE SCALE GENOMIC DNA]</scope>
    <source>
        <strain evidence="3 5">CRBO_1381</strain>
    </source>
</reference>
<reference evidence="1" key="3">
    <citation type="submission" date="2019-10" db="EMBL/GenBank/DDBJ databases">
        <title>Malate fermentation in French cider.</title>
        <authorList>
            <person name="Cousin F.J."/>
            <person name="Medina Fernandez S."/>
            <person name="Misery B."/>
            <person name="Laplace J.-M."/>
            <person name="Cretenet M."/>
        </authorList>
    </citation>
    <scope>NUCLEOTIDE SEQUENCE</scope>
    <source>
        <strain evidence="1">UCMA15129</strain>
    </source>
</reference>
<proteinExistence type="predicted"/>
<gene>
    <name evidence="2" type="ORF">ATX59_06290</name>
    <name evidence="1" type="ORF">GA838_06345</name>
    <name evidence="3" type="ORF">OENI_1287</name>
</gene>
<dbReference type="EMBL" id="LR031358">
    <property type="protein sequence ID" value="VDB98522.1"/>
    <property type="molecule type" value="Genomic_DNA"/>
</dbReference>
<evidence type="ECO:0000313" key="2">
    <source>
        <dbReference type="EMBL" id="OIM20907.1"/>
    </source>
</evidence>
<evidence type="ECO:0000313" key="5">
    <source>
        <dbReference type="Proteomes" id="UP000294726"/>
    </source>
</evidence>
<dbReference type="EMBL" id="WERV01000004">
    <property type="protein sequence ID" value="MDV7715377.1"/>
    <property type="molecule type" value="Genomic_DNA"/>
</dbReference>
<evidence type="ECO:0000313" key="3">
    <source>
        <dbReference type="EMBL" id="VDB98522.1"/>
    </source>
</evidence>
<dbReference type="Proteomes" id="UP001281024">
    <property type="component" value="Unassembled WGS sequence"/>
</dbReference>
<dbReference type="Proteomes" id="UP000294726">
    <property type="component" value="Chromosome"/>
</dbReference>
<dbReference type="Proteomes" id="UP000181728">
    <property type="component" value="Unassembled WGS sequence"/>
</dbReference>
<protein>
    <submittedName>
        <fullName evidence="3">ATPase involved in DNA repair</fullName>
    </submittedName>
</protein>
<evidence type="ECO:0000313" key="1">
    <source>
        <dbReference type="EMBL" id="MDV7715377.1"/>
    </source>
</evidence>
<evidence type="ECO:0000313" key="4">
    <source>
        <dbReference type="Proteomes" id="UP000181728"/>
    </source>
</evidence>
<reference evidence="2 4" key="1">
    <citation type="journal article" date="2016" name="BMC Genomics">
        <title>Consensus pan-genome assembly of the specialised wine bacterium Oenococcus oeni.</title>
        <authorList>
            <person name="Sternes P.R."/>
            <person name="Borneman A.R."/>
        </authorList>
    </citation>
    <scope>NUCLEOTIDE SEQUENCE [LARGE SCALE GENOMIC DNA]</scope>
    <source>
        <strain evidence="2 4">AWRIB661</strain>
    </source>
</reference>
<dbReference type="AlphaFoldDB" id="A0A483B7H1"/>
<accession>A0A483B7H1</accession>